<keyword evidence="1" id="KW-1133">Transmembrane helix</keyword>
<sequence length="95" mass="10847">MVRKYGKGSPPYKWSYCIFGLLIINWILYFTGLYTLLPVNVADLIFIPIWFIVCALGALFTIFEFKNNKAFAVPLAGFTFISFVFALFLNGISQM</sequence>
<comment type="caution">
    <text evidence="2">The sequence shown here is derived from an EMBL/GenBank/DDBJ whole genome shotgun (WGS) entry which is preliminary data.</text>
</comment>
<proteinExistence type="predicted"/>
<keyword evidence="1" id="KW-0472">Membrane</keyword>
<dbReference type="Proteomes" id="UP001234602">
    <property type="component" value="Unassembled WGS sequence"/>
</dbReference>
<evidence type="ECO:0000313" key="3">
    <source>
        <dbReference type="Proteomes" id="UP001234602"/>
    </source>
</evidence>
<name>A0AAW7IE48_9BACI</name>
<evidence type="ECO:0000256" key="1">
    <source>
        <dbReference type="SAM" id="Phobius"/>
    </source>
</evidence>
<accession>A0AAW7IE48</accession>
<feature type="transmembrane region" description="Helical" evidence="1">
    <location>
        <begin position="44"/>
        <end position="63"/>
    </location>
</feature>
<protein>
    <submittedName>
        <fullName evidence="2">Uncharacterized protein</fullName>
    </submittedName>
</protein>
<feature type="transmembrane region" description="Helical" evidence="1">
    <location>
        <begin position="12"/>
        <end position="32"/>
    </location>
</feature>
<feature type="transmembrane region" description="Helical" evidence="1">
    <location>
        <begin position="70"/>
        <end position="92"/>
    </location>
</feature>
<gene>
    <name evidence="2" type="ORF">QUF89_13440</name>
</gene>
<organism evidence="2 3">
    <name type="scientific">Peribacillus simplex</name>
    <dbReference type="NCBI Taxonomy" id="1478"/>
    <lineage>
        <taxon>Bacteria</taxon>
        <taxon>Bacillati</taxon>
        <taxon>Bacillota</taxon>
        <taxon>Bacilli</taxon>
        <taxon>Bacillales</taxon>
        <taxon>Bacillaceae</taxon>
        <taxon>Peribacillus</taxon>
    </lineage>
</organism>
<evidence type="ECO:0000313" key="2">
    <source>
        <dbReference type="EMBL" id="MDM5453188.1"/>
    </source>
</evidence>
<dbReference type="EMBL" id="JAUCEY010000008">
    <property type="protein sequence ID" value="MDM5453188.1"/>
    <property type="molecule type" value="Genomic_DNA"/>
</dbReference>
<dbReference type="AlphaFoldDB" id="A0AAW7IE48"/>
<reference evidence="2" key="1">
    <citation type="submission" date="2023-06" db="EMBL/GenBank/DDBJ databases">
        <title>Comparative genomics of Bacillaceae isolates and their secondary metabolite potential.</title>
        <authorList>
            <person name="Song L."/>
            <person name="Nielsen L.J."/>
            <person name="Mohite O."/>
            <person name="Xu X."/>
            <person name="Weber T."/>
            <person name="Kovacs A.T."/>
        </authorList>
    </citation>
    <scope>NUCLEOTIDE SEQUENCE</scope>
    <source>
        <strain evidence="2">D8_B_37</strain>
    </source>
</reference>
<keyword evidence="1" id="KW-0812">Transmembrane</keyword>
<dbReference type="RefSeq" id="WP_061463744.1">
    <property type="nucleotide sequence ID" value="NZ_JAUCEY010000008.1"/>
</dbReference>